<dbReference type="NCBIfam" id="TIGR00451">
    <property type="entry name" value="unchar_dom_2"/>
    <property type="match status" value="1"/>
</dbReference>
<dbReference type="HOGENOM" id="CLU_090468_1_1_2"/>
<dbReference type="GO" id="GO:0003723">
    <property type="term" value="F:RNA binding"/>
    <property type="evidence" value="ECO:0007669"/>
    <property type="project" value="InterPro"/>
</dbReference>
<dbReference type="STRING" id="384616.Pisl_1654"/>
<dbReference type="PROSITE" id="PS50890">
    <property type="entry name" value="PUA"/>
    <property type="match status" value="1"/>
</dbReference>
<accession>A1RV24</accession>
<dbReference type="PANTHER" id="PTHR22798">
    <property type="entry name" value="MCT-1 PROTEIN"/>
    <property type="match status" value="1"/>
</dbReference>
<dbReference type="EMBL" id="CP000504">
    <property type="protein sequence ID" value="ABL88806.1"/>
    <property type="molecule type" value="Genomic_DNA"/>
</dbReference>
<dbReference type="InterPro" id="IPR015947">
    <property type="entry name" value="PUA-like_sf"/>
</dbReference>
<evidence type="ECO:0000313" key="3">
    <source>
        <dbReference type="Proteomes" id="UP000002595"/>
    </source>
</evidence>
<dbReference type="InterPro" id="IPR022430">
    <property type="entry name" value="CHP03684"/>
</dbReference>
<dbReference type="NCBIfam" id="TIGR03684">
    <property type="entry name" value="arCOG00985"/>
    <property type="match status" value="1"/>
</dbReference>
<dbReference type="Proteomes" id="UP000002595">
    <property type="component" value="Chromosome"/>
</dbReference>
<dbReference type="OrthoDB" id="27972at2157"/>
<evidence type="ECO:0000313" key="2">
    <source>
        <dbReference type="EMBL" id="ABL88806.1"/>
    </source>
</evidence>
<dbReference type="InterPro" id="IPR015266">
    <property type="entry name" value="DUF1947"/>
</dbReference>
<feature type="domain" description="PUA" evidence="1">
    <location>
        <begin position="83"/>
        <end position="157"/>
    </location>
</feature>
<dbReference type="GO" id="GO:0001731">
    <property type="term" value="P:formation of translation preinitiation complex"/>
    <property type="evidence" value="ECO:0007669"/>
    <property type="project" value="TreeGrafter"/>
</dbReference>
<dbReference type="InterPro" id="IPR036974">
    <property type="entry name" value="PUA_sf"/>
</dbReference>
<name>A1RV24_PYRIL</name>
<dbReference type="AlphaFoldDB" id="A1RV24"/>
<proteinExistence type="predicted"/>
<dbReference type="InterPro" id="IPR002478">
    <property type="entry name" value="PUA"/>
</dbReference>
<dbReference type="Gene3D" id="2.30.130.10">
    <property type="entry name" value="PUA domain"/>
    <property type="match status" value="1"/>
</dbReference>
<dbReference type="SMART" id="SM00359">
    <property type="entry name" value="PUA"/>
    <property type="match status" value="1"/>
</dbReference>
<dbReference type="InterPro" id="IPR016437">
    <property type="entry name" value="MCT-1/Tma20"/>
</dbReference>
<dbReference type="InterPro" id="IPR004521">
    <property type="entry name" value="Uncharacterised_CHP00451"/>
</dbReference>
<keyword evidence="3" id="KW-1185">Reference proteome</keyword>
<dbReference type="Gene3D" id="3.10.450.120">
    <property type="entry name" value="Pre-PUA domain, domain 1"/>
    <property type="match status" value="1"/>
</dbReference>
<organism evidence="2 3">
    <name type="scientific">Pyrobaculum islandicum (strain DSM 4184 / JCM 9189 / GEO3)</name>
    <dbReference type="NCBI Taxonomy" id="384616"/>
    <lineage>
        <taxon>Archaea</taxon>
        <taxon>Thermoproteota</taxon>
        <taxon>Thermoprotei</taxon>
        <taxon>Thermoproteales</taxon>
        <taxon>Thermoproteaceae</taxon>
        <taxon>Pyrobaculum</taxon>
    </lineage>
</organism>
<evidence type="ECO:0000259" key="1">
    <source>
        <dbReference type="SMART" id="SM00359"/>
    </source>
</evidence>
<dbReference type="KEGG" id="pis:Pisl_1654"/>
<reference evidence="2" key="1">
    <citation type="submission" date="2006-12" db="EMBL/GenBank/DDBJ databases">
        <title>Complete sequence of Pyrobaculum islandicum DSM 4184.</title>
        <authorList>
            <person name="Copeland A."/>
            <person name="Lucas S."/>
            <person name="Lapidus A."/>
            <person name="Barry K."/>
            <person name="Detter J.C."/>
            <person name="Glavina del Rio T."/>
            <person name="Dalin E."/>
            <person name="Tice H."/>
            <person name="Pitluck S."/>
            <person name="Meincke L."/>
            <person name="Brettin T."/>
            <person name="Bruce D."/>
            <person name="Han C."/>
            <person name="Tapia R."/>
            <person name="Gilna P."/>
            <person name="Schmutz J."/>
            <person name="Larimer F."/>
            <person name="Land M."/>
            <person name="Hauser L."/>
            <person name="Kyrpides N."/>
            <person name="Mikhailova N."/>
            <person name="Cozen A.E."/>
            <person name="Fitz-Gibbon S.T."/>
            <person name="House C.H."/>
            <person name="Saltikov C."/>
            <person name="Lowe T."/>
            <person name="Richardson P."/>
        </authorList>
    </citation>
    <scope>NUCLEOTIDE SEQUENCE [LARGE SCALE GENOMIC DNA]</scope>
    <source>
        <strain evidence="2">DSM 4184</strain>
    </source>
</reference>
<dbReference type="PIRSF" id="PIRSF005067">
    <property type="entry name" value="Tma_RNA-bind_prd"/>
    <property type="match status" value="1"/>
</dbReference>
<dbReference type="eggNOG" id="arCOG00985">
    <property type="taxonomic scope" value="Archaea"/>
</dbReference>
<gene>
    <name evidence="2" type="ordered locus">Pisl_1654</name>
</gene>
<dbReference type="Pfam" id="PF01472">
    <property type="entry name" value="PUA"/>
    <property type="match status" value="1"/>
</dbReference>
<sequence length="172" mass="19561">MKRTRLSNREIKELRETYNFMTSILEEADVVEVAHVSEKQHIYLVDGEPLFLKVSEGELGVFVVPTLYLIHKSSKNRLLPQYPKAVVDQGAVVRIIKGADIMRPGIKSFVGDFNKGDIVFVTDEKNRVIAISVALYSKSEIEQMQKGKVLINLHHLGDKIWEISLKLVKEKS</sequence>
<dbReference type="SUPFAM" id="SSF88697">
    <property type="entry name" value="PUA domain-like"/>
    <property type="match status" value="1"/>
</dbReference>
<dbReference type="RefSeq" id="WP_011763381.1">
    <property type="nucleotide sequence ID" value="NC_008701.1"/>
</dbReference>
<dbReference type="Pfam" id="PF09183">
    <property type="entry name" value="DUF1947"/>
    <property type="match status" value="1"/>
</dbReference>
<dbReference type="GeneID" id="4617851"/>
<protein>
    <submittedName>
        <fullName evidence="2">RNA-binding protein, containing PUA domain</fullName>
    </submittedName>
</protein>
<dbReference type="PANTHER" id="PTHR22798:SF0">
    <property type="entry name" value="MALIGNANT T-CELL-AMPLIFIED SEQUENCE 1"/>
    <property type="match status" value="1"/>
</dbReference>